<sequence>MLSKYGPSIGERGIRALGNLIGTDPNSLREHALSRILYRQVSRYLESLFALHCAIPVQPP</sequence>
<feature type="non-terminal residue" evidence="1">
    <location>
        <position position="60"/>
    </location>
</feature>
<gene>
    <name evidence="1" type="ORF">DILT_LOCUS19713</name>
</gene>
<dbReference type="EMBL" id="UYRU01119188">
    <property type="protein sequence ID" value="VDN45812.1"/>
    <property type="molecule type" value="Genomic_DNA"/>
</dbReference>
<proteinExistence type="predicted"/>
<dbReference type="AlphaFoldDB" id="A0A3P7RRS7"/>
<keyword evidence="2" id="KW-1185">Reference proteome</keyword>
<protein>
    <submittedName>
        <fullName evidence="1">Uncharacterized protein</fullName>
    </submittedName>
</protein>
<accession>A0A3P7RRS7</accession>
<reference evidence="1 2" key="1">
    <citation type="submission" date="2018-11" db="EMBL/GenBank/DDBJ databases">
        <authorList>
            <consortium name="Pathogen Informatics"/>
        </authorList>
    </citation>
    <scope>NUCLEOTIDE SEQUENCE [LARGE SCALE GENOMIC DNA]</scope>
</reference>
<dbReference type="Proteomes" id="UP000281553">
    <property type="component" value="Unassembled WGS sequence"/>
</dbReference>
<organism evidence="1 2">
    <name type="scientific">Dibothriocephalus latus</name>
    <name type="common">Fish tapeworm</name>
    <name type="synonym">Diphyllobothrium latum</name>
    <dbReference type="NCBI Taxonomy" id="60516"/>
    <lineage>
        <taxon>Eukaryota</taxon>
        <taxon>Metazoa</taxon>
        <taxon>Spiralia</taxon>
        <taxon>Lophotrochozoa</taxon>
        <taxon>Platyhelminthes</taxon>
        <taxon>Cestoda</taxon>
        <taxon>Eucestoda</taxon>
        <taxon>Diphyllobothriidea</taxon>
        <taxon>Diphyllobothriidae</taxon>
        <taxon>Dibothriocephalus</taxon>
    </lineage>
</organism>
<evidence type="ECO:0000313" key="1">
    <source>
        <dbReference type="EMBL" id="VDN45812.1"/>
    </source>
</evidence>
<evidence type="ECO:0000313" key="2">
    <source>
        <dbReference type="Proteomes" id="UP000281553"/>
    </source>
</evidence>
<name>A0A3P7RRS7_DIBLA</name>